<protein>
    <submittedName>
        <fullName evidence="1">Uncharacterized protein</fullName>
    </submittedName>
</protein>
<dbReference type="GeneID" id="5486186"/>
<dbReference type="EMBL" id="CH476632">
    <property type="protein sequence ID" value="EDN93243.1"/>
    <property type="molecule type" value="Genomic_DNA"/>
</dbReference>
<gene>
    <name evidence="1" type="ORF">SS1G_09109</name>
</gene>
<evidence type="ECO:0000313" key="2">
    <source>
        <dbReference type="Proteomes" id="UP000001312"/>
    </source>
</evidence>
<keyword evidence="2" id="KW-1185">Reference proteome</keyword>
<name>A7EUV1_SCLS1</name>
<evidence type="ECO:0000313" key="1">
    <source>
        <dbReference type="EMBL" id="EDN93243.1"/>
    </source>
</evidence>
<dbReference type="Proteomes" id="UP000001312">
    <property type="component" value="Unassembled WGS sequence"/>
</dbReference>
<reference evidence="2" key="1">
    <citation type="journal article" date="2011" name="PLoS Genet.">
        <title>Genomic analysis of the necrotrophic fungal pathogens Sclerotinia sclerotiorum and Botrytis cinerea.</title>
        <authorList>
            <person name="Amselem J."/>
            <person name="Cuomo C.A."/>
            <person name="van Kan J.A."/>
            <person name="Viaud M."/>
            <person name="Benito E.P."/>
            <person name="Couloux A."/>
            <person name="Coutinho P.M."/>
            <person name="de Vries R.P."/>
            <person name="Dyer P.S."/>
            <person name="Fillinger S."/>
            <person name="Fournier E."/>
            <person name="Gout L."/>
            <person name="Hahn M."/>
            <person name="Kohn L."/>
            <person name="Lapalu N."/>
            <person name="Plummer K.M."/>
            <person name="Pradier J.M."/>
            <person name="Quevillon E."/>
            <person name="Sharon A."/>
            <person name="Simon A."/>
            <person name="ten Have A."/>
            <person name="Tudzynski B."/>
            <person name="Tudzynski P."/>
            <person name="Wincker P."/>
            <person name="Andrew M."/>
            <person name="Anthouard V."/>
            <person name="Beever R.E."/>
            <person name="Beffa R."/>
            <person name="Benoit I."/>
            <person name="Bouzid O."/>
            <person name="Brault B."/>
            <person name="Chen Z."/>
            <person name="Choquer M."/>
            <person name="Collemare J."/>
            <person name="Cotton P."/>
            <person name="Danchin E.G."/>
            <person name="Da Silva C."/>
            <person name="Gautier A."/>
            <person name="Giraud C."/>
            <person name="Giraud T."/>
            <person name="Gonzalez C."/>
            <person name="Grossetete S."/>
            <person name="Guldener U."/>
            <person name="Henrissat B."/>
            <person name="Howlett B.J."/>
            <person name="Kodira C."/>
            <person name="Kretschmer M."/>
            <person name="Lappartient A."/>
            <person name="Leroch M."/>
            <person name="Levis C."/>
            <person name="Mauceli E."/>
            <person name="Neuveglise C."/>
            <person name="Oeser B."/>
            <person name="Pearson M."/>
            <person name="Poulain J."/>
            <person name="Poussereau N."/>
            <person name="Quesneville H."/>
            <person name="Rascle C."/>
            <person name="Schumacher J."/>
            <person name="Segurens B."/>
            <person name="Sexton A."/>
            <person name="Silva E."/>
            <person name="Sirven C."/>
            <person name="Soanes D.M."/>
            <person name="Talbot N.J."/>
            <person name="Templeton M."/>
            <person name="Yandava C."/>
            <person name="Yarden O."/>
            <person name="Zeng Q."/>
            <person name="Rollins J.A."/>
            <person name="Lebrun M.H."/>
            <person name="Dickman M."/>
        </authorList>
    </citation>
    <scope>NUCLEOTIDE SEQUENCE [LARGE SCALE GENOMIC DNA]</scope>
    <source>
        <strain evidence="2">ATCC 18683 / 1980 / Ss-1</strain>
    </source>
</reference>
<sequence length="52" mass="5588">MTVIAPILAENGESKVSSVEVPKDFLIAEVVVAFPGENSDNVEDERALHSPH</sequence>
<dbReference type="InParanoid" id="A7EUV1"/>
<organism evidence="1 2">
    <name type="scientific">Sclerotinia sclerotiorum (strain ATCC 18683 / 1980 / Ss-1)</name>
    <name type="common">White mold</name>
    <name type="synonym">Whetzelinia sclerotiorum</name>
    <dbReference type="NCBI Taxonomy" id="665079"/>
    <lineage>
        <taxon>Eukaryota</taxon>
        <taxon>Fungi</taxon>
        <taxon>Dikarya</taxon>
        <taxon>Ascomycota</taxon>
        <taxon>Pezizomycotina</taxon>
        <taxon>Leotiomycetes</taxon>
        <taxon>Helotiales</taxon>
        <taxon>Sclerotiniaceae</taxon>
        <taxon>Sclerotinia</taxon>
    </lineage>
</organism>
<dbReference type="KEGG" id="ssl:SS1G_09109"/>
<proteinExistence type="predicted"/>
<accession>A7EUV1</accession>
<dbReference type="RefSeq" id="XP_001590344.1">
    <property type="nucleotide sequence ID" value="XM_001590294.1"/>
</dbReference>
<dbReference type="AlphaFoldDB" id="A7EUV1"/>